<sequence length="122" mass="13729">MKLRTYTNEIAVTAILVILLVVALNPTDLLMPTSVNAMLIIGFILAFFVFLALLWKETAKDERDNLHILSAGRVSFFVGTSLLTTGIVYQMLMHSIDLWLVITLISMITAKIVTRVFIDLRM</sequence>
<feature type="transmembrane region" description="Helical" evidence="1">
    <location>
        <begin position="74"/>
        <end position="92"/>
    </location>
</feature>
<dbReference type="EMBL" id="PFWZ01000106">
    <property type="protein sequence ID" value="PJA40151.1"/>
    <property type="molecule type" value="Genomic_DNA"/>
</dbReference>
<feature type="transmembrane region" description="Helical" evidence="1">
    <location>
        <begin position="34"/>
        <end position="54"/>
    </location>
</feature>
<organism evidence="2 3">
    <name type="scientific">candidate division WWE3 bacterium CG_4_9_14_3_um_filter_39_7</name>
    <dbReference type="NCBI Taxonomy" id="1975080"/>
    <lineage>
        <taxon>Bacteria</taxon>
        <taxon>Katanobacteria</taxon>
    </lineage>
</organism>
<comment type="caution">
    <text evidence="2">The sequence shown here is derived from an EMBL/GenBank/DDBJ whole genome shotgun (WGS) entry which is preliminary data.</text>
</comment>
<dbReference type="AlphaFoldDB" id="A0A2M7X2B6"/>
<keyword evidence="1" id="KW-0472">Membrane</keyword>
<keyword evidence="1" id="KW-1133">Transmembrane helix</keyword>
<name>A0A2M7X2B6_UNCKA</name>
<feature type="transmembrane region" description="Helical" evidence="1">
    <location>
        <begin position="98"/>
        <end position="118"/>
    </location>
</feature>
<accession>A0A2M7X2B6</accession>
<protein>
    <submittedName>
        <fullName evidence="2">Uncharacterized protein</fullName>
    </submittedName>
</protein>
<evidence type="ECO:0000313" key="2">
    <source>
        <dbReference type="EMBL" id="PJA40151.1"/>
    </source>
</evidence>
<dbReference type="Proteomes" id="UP000231195">
    <property type="component" value="Unassembled WGS sequence"/>
</dbReference>
<keyword evidence="1" id="KW-0812">Transmembrane</keyword>
<reference evidence="3" key="1">
    <citation type="submission" date="2017-09" db="EMBL/GenBank/DDBJ databases">
        <title>Depth-based differentiation of microbial function through sediment-hosted aquifers and enrichment of novel symbionts in the deep terrestrial subsurface.</title>
        <authorList>
            <person name="Probst A.J."/>
            <person name="Ladd B."/>
            <person name="Jarett J.K."/>
            <person name="Geller-Mcgrath D.E."/>
            <person name="Sieber C.M.K."/>
            <person name="Emerson J.B."/>
            <person name="Anantharaman K."/>
            <person name="Thomas B.C."/>
            <person name="Malmstrom R."/>
            <person name="Stieglmeier M."/>
            <person name="Klingl A."/>
            <person name="Woyke T."/>
            <person name="Ryan C.M."/>
            <person name="Banfield J.F."/>
        </authorList>
    </citation>
    <scope>NUCLEOTIDE SEQUENCE [LARGE SCALE GENOMIC DNA]</scope>
</reference>
<gene>
    <name evidence="2" type="ORF">CO179_03185</name>
</gene>
<evidence type="ECO:0000313" key="3">
    <source>
        <dbReference type="Proteomes" id="UP000231195"/>
    </source>
</evidence>
<evidence type="ECO:0000256" key="1">
    <source>
        <dbReference type="SAM" id="Phobius"/>
    </source>
</evidence>
<proteinExistence type="predicted"/>